<feature type="region of interest" description="Disordered" evidence="1">
    <location>
        <begin position="114"/>
        <end position="149"/>
    </location>
</feature>
<reference evidence="2 3" key="1">
    <citation type="journal article" date="2018" name="Cell">
        <title>The Chara Genome: Secondary Complexity and Implications for Plant Terrestrialization.</title>
        <authorList>
            <person name="Nishiyama T."/>
            <person name="Sakayama H."/>
            <person name="Vries J.D."/>
            <person name="Buschmann H."/>
            <person name="Saint-Marcoux D."/>
            <person name="Ullrich K.K."/>
            <person name="Haas F.B."/>
            <person name="Vanderstraeten L."/>
            <person name="Becker D."/>
            <person name="Lang D."/>
            <person name="Vosolsobe S."/>
            <person name="Rombauts S."/>
            <person name="Wilhelmsson P.K.I."/>
            <person name="Janitza P."/>
            <person name="Kern R."/>
            <person name="Heyl A."/>
            <person name="Rumpler F."/>
            <person name="Villalobos L.I.A.C."/>
            <person name="Clay J.M."/>
            <person name="Skokan R."/>
            <person name="Toyoda A."/>
            <person name="Suzuki Y."/>
            <person name="Kagoshima H."/>
            <person name="Schijlen E."/>
            <person name="Tajeshwar N."/>
            <person name="Catarino B."/>
            <person name="Hetherington A.J."/>
            <person name="Saltykova A."/>
            <person name="Bonnot C."/>
            <person name="Breuninger H."/>
            <person name="Symeonidi A."/>
            <person name="Radhakrishnan G.V."/>
            <person name="Van Nieuwerburgh F."/>
            <person name="Deforce D."/>
            <person name="Chang C."/>
            <person name="Karol K.G."/>
            <person name="Hedrich R."/>
            <person name="Ulvskov P."/>
            <person name="Glockner G."/>
            <person name="Delwiche C.F."/>
            <person name="Petrasek J."/>
            <person name="Van de Peer Y."/>
            <person name="Friml J."/>
            <person name="Beilby M."/>
            <person name="Dolan L."/>
            <person name="Kohara Y."/>
            <person name="Sugano S."/>
            <person name="Fujiyama A."/>
            <person name="Delaux P.-M."/>
            <person name="Quint M."/>
            <person name="TheiBen G."/>
            <person name="Hagemann M."/>
            <person name="Harholt J."/>
            <person name="Dunand C."/>
            <person name="Zachgo S."/>
            <person name="Langdale J."/>
            <person name="Maumus F."/>
            <person name="Straeten D.V.D."/>
            <person name="Gould S.B."/>
            <person name="Rensing S.A."/>
        </authorList>
    </citation>
    <scope>NUCLEOTIDE SEQUENCE [LARGE SCALE GENOMIC DNA]</scope>
    <source>
        <strain evidence="2 3">S276</strain>
    </source>
</reference>
<evidence type="ECO:0000256" key="1">
    <source>
        <dbReference type="SAM" id="MobiDB-lite"/>
    </source>
</evidence>
<organism evidence="2 3">
    <name type="scientific">Chara braunii</name>
    <name type="common">Braun's stonewort</name>
    <dbReference type="NCBI Taxonomy" id="69332"/>
    <lineage>
        <taxon>Eukaryota</taxon>
        <taxon>Viridiplantae</taxon>
        <taxon>Streptophyta</taxon>
        <taxon>Charophyceae</taxon>
        <taxon>Charales</taxon>
        <taxon>Characeae</taxon>
        <taxon>Chara</taxon>
    </lineage>
</organism>
<evidence type="ECO:0000313" key="3">
    <source>
        <dbReference type="Proteomes" id="UP000265515"/>
    </source>
</evidence>
<proteinExistence type="predicted"/>
<keyword evidence="3" id="KW-1185">Reference proteome</keyword>
<comment type="caution">
    <text evidence="2">The sequence shown here is derived from an EMBL/GenBank/DDBJ whole genome shotgun (WGS) entry which is preliminary data.</text>
</comment>
<accession>A0A388KM96</accession>
<dbReference type="Gramene" id="GBG71118">
    <property type="protein sequence ID" value="GBG71118"/>
    <property type="gene ID" value="CBR_g8416"/>
</dbReference>
<name>A0A388KM96_CHABU</name>
<evidence type="ECO:0000313" key="2">
    <source>
        <dbReference type="EMBL" id="GBG71118.1"/>
    </source>
</evidence>
<feature type="compositionally biased region" description="Basic residues" evidence="1">
    <location>
        <begin position="7"/>
        <end position="17"/>
    </location>
</feature>
<dbReference type="EMBL" id="BFEA01000141">
    <property type="protein sequence ID" value="GBG71118.1"/>
    <property type="molecule type" value="Genomic_DNA"/>
</dbReference>
<dbReference type="AlphaFoldDB" id="A0A388KM96"/>
<feature type="region of interest" description="Disordered" evidence="1">
    <location>
        <begin position="1"/>
        <end position="51"/>
    </location>
</feature>
<sequence length="149" mass="16672">MELPAKRTPKHTPRRGILKPAKLTPRLTRSKTKAKVRLSPATKDKITSAVNRKIPATTGKIGRYKLREEVMRLLKDHEAITLQNLCFEEGIQYRGKIDAIFDLAQHRAYTAYGTDNEDDGQVESKQDIDDVGGTKVVEGNKGVAEDVDE</sequence>
<dbReference type="Proteomes" id="UP000265515">
    <property type="component" value="Unassembled WGS sequence"/>
</dbReference>
<gene>
    <name evidence="2" type="ORF">CBR_g8416</name>
</gene>
<protein>
    <submittedName>
        <fullName evidence="2">Uncharacterized protein</fullName>
    </submittedName>
</protein>